<dbReference type="PANTHER" id="PTHR11076:SF35">
    <property type="entry name" value="DNA REPAIR PROTEIN HOMOLOG YOBH"/>
    <property type="match status" value="1"/>
</dbReference>
<dbReference type="GO" id="GO:0042276">
    <property type="term" value="P:error-prone translesion synthesis"/>
    <property type="evidence" value="ECO:0007669"/>
    <property type="project" value="TreeGrafter"/>
</dbReference>
<dbReference type="Gene3D" id="3.30.70.270">
    <property type="match status" value="1"/>
</dbReference>
<dbReference type="Pfam" id="PF00817">
    <property type="entry name" value="IMS"/>
    <property type="match status" value="1"/>
</dbReference>
<dbReference type="InterPro" id="IPR036775">
    <property type="entry name" value="DNA_pol_Y-fam_lit_finger_sf"/>
</dbReference>
<dbReference type="InterPro" id="IPR043502">
    <property type="entry name" value="DNA/RNA_pol_sf"/>
</dbReference>
<keyword evidence="4" id="KW-1185">Reference proteome</keyword>
<keyword evidence="3" id="KW-0239">DNA-directed DNA polymerase</keyword>
<name>D6XUN8_BACIE</name>
<dbReference type="Pfam" id="PF11799">
    <property type="entry name" value="IMS_C"/>
    <property type="match status" value="1"/>
</dbReference>
<dbReference type="HOGENOM" id="CLU_012348_5_0_9"/>
<dbReference type="Gene3D" id="3.40.1170.60">
    <property type="match status" value="1"/>
</dbReference>
<dbReference type="InterPro" id="IPR050116">
    <property type="entry name" value="DNA_polymerase-Y"/>
</dbReference>
<dbReference type="GO" id="GO:0006281">
    <property type="term" value="P:DNA repair"/>
    <property type="evidence" value="ECO:0007669"/>
    <property type="project" value="InterPro"/>
</dbReference>
<dbReference type="EMBL" id="CP001791">
    <property type="protein sequence ID" value="ADH99524.1"/>
    <property type="molecule type" value="Genomic_DNA"/>
</dbReference>
<dbReference type="GO" id="GO:0009432">
    <property type="term" value="P:SOS response"/>
    <property type="evidence" value="ECO:0007669"/>
    <property type="project" value="TreeGrafter"/>
</dbReference>
<dbReference type="Pfam" id="PF21999">
    <property type="entry name" value="IMS_HHH_1"/>
    <property type="match status" value="1"/>
</dbReference>
<evidence type="ECO:0000259" key="2">
    <source>
        <dbReference type="PROSITE" id="PS50173"/>
    </source>
</evidence>
<dbReference type="Gene3D" id="1.10.150.20">
    <property type="entry name" value="5' to 3' exonuclease, C-terminal subdomain"/>
    <property type="match status" value="1"/>
</dbReference>
<dbReference type="RefSeq" id="WP_013172946.1">
    <property type="nucleotide sequence ID" value="NC_014219.1"/>
</dbReference>
<dbReference type="GO" id="GO:0005829">
    <property type="term" value="C:cytosol"/>
    <property type="evidence" value="ECO:0007669"/>
    <property type="project" value="TreeGrafter"/>
</dbReference>
<keyword evidence="3" id="KW-0808">Transferase</keyword>
<gene>
    <name evidence="3" type="ordered locus">Bsel_2020</name>
</gene>
<evidence type="ECO:0000313" key="3">
    <source>
        <dbReference type="EMBL" id="ADH99524.1"/>
    </source>
</evidence>
<dbReference type="InterPro" id="IPR001126">
    <property type="entry name" value="UmuC"/>
</dbReference>
<dbReference type="GO" id="GO:0003684">
    <property type="term" value="F:damaged DNA binding"/>
    <property type="evidence" value="ECO:0007669"/>
    <property type="project" value="InterPro"/>
</dbReference>
<evidence type="ECO:0000313" key="4">
    <source>
        <dbReference type="Proteomes" id="UP000000271"/>
    </source>
</evidence>
<accession>D6XUN8</accession>
<comment type="similarity">
    <text evidence="1">Belongs to the DNA polymerase type-Y family.</text>
</comment>
<dbReference type="PANTHER" id="PTHR11076">
    <property type="entry name" value="DNA REPAIR POLYMERASE UMUC / TRANSFERASE FAMILY MEMBER"/>
    <property type="match status" value="1"/>
</dbReference>
<dbReference type="Proteomes" id="UP000000271">
    <property type="component" value="Chromosome"/>
</dbReference>
<feature type="domain" description="UmuC" evidence="2">
    <location>
        <begin position="11"/>
        <end position="199"/>
    </location>
</feature>
<evidence type="ECO:0000256" key="1">
    <source>
        <dbReference type="ARBA" id="ARBA00010945"/>
    </source>
</evidence>
<dbReference type="InterPro" id="IPR017961">
    <property type="entry name" value="DNA_pol_Y-fam_little_finger"/>
</dbReference>
<dbReference type="GO" id="GO:0003887">
    <property type="term" value="F:DNA-directed DNA polymerase activity"/>
    <property type="evidence" value="ECO:0007669"/>
    <property type="project" value="UniProtKB-KW"/>
</dbReference>
<reference evidence="3" key="1">
    <citation type="submission" date="2009-10" db="EMBL/GenBank/DDBJ databases">
        <title>Complete sequence of Bacillus selenitireducens MLS10.</title>
        <authorList>
            <consortium name="US DOE Joint Genome Institute"/>
            <person name="Lucas S."/>
            <person name="Copeland A."/>
            <person name="Lapidus A."/>
            <person name="Glavina del Rio T."/>
            <person name="Dalin E."/>
            <person name="Tice H."/>
            <person name="Bruce D."/>
            <person name="Goodwin L."/>
            <person name="Pitluck S."/>
            <person name="Sims D."/>
            <person name="Brettin T."/>
            <person name="Detter J.C."/>
            <person name="Han C."/>
            <person name="Larimer F."/>
            <person name="Land M."/>
            <person name="Hauser L."/>
            <person name="Kyrpides N."/>
            <person name="Ovchinnikova G."/>
            <person name="Stolz J."/>
        </authorList>
    </citation>
    <scope>NUCLEOTIDE SEQUENCE [LARGE SCALE GENOMIC DNA]</scope>
    <source>
        <strain evidence="3">MLS10</strain>
    </source>
</reference>
<dbReference type="PROSITE" id="PS50173">
    <property type="entry name" value="UMUC"/>
    <property type="match status" value="1"/>
</dbReference>
<protein>
    <submittedName>
        <fullName evidence="3">DNA-directed DNA polymerase</fullName>
        <ecNumber evidence="3">2.7.7.7</ecNumber>
    </submittedName>
</protein>
<proteinExistence type="inferred from homology"/>
<organism evidence="3 4">
    <name type="scientific">Bacillus selenitireducens (strain ATCC 700615 / DSM 15326 / MLS10)</name>
    <dbReference type="NCBI Taxonomy" id="439292"/>
    <lineage>
        <taxon>Bacteria</taxon>
        <taxon>Bacillati</taxon>
        <taxon>Bacillota</taxon>
        <taxon>Bacilli</taxon>
        <taxon>Bacillales</taxon>
        <taxon>Bacillaceae</taxon>
        <taxon>Salisediminibacterium</taxon>
    </lineage>
</organism>
<dbReference type="InterPro" id="IPR043128">
    <property type="entry name" value="Rev_trsase/Diguanyl_cyclase"/>
</dbReference>
<sequence>MDHTDFPVQTTFCIDMKSFYASIACRKHGLDPLKACVAVVGAEDFDGSIVLAASPEMKRRFQIKTGNRRFEIPKHPDIRIIDAEMMNYLDVSVAITALLRRYFAPKDIFVYSVDEVFISFTPVHRHWHSPEEAACYIQRKIMRETGVPSVIGIGDNMLLSKLCLDLSAKKTSSGIGRWRYEDVEEKLWPHAARDMWGIGSRTGKRLRHMGVRTVGDISRAGEERLIREFGPAIGSQLYWHSLGVDLTRLAPEAPKGDISISNGQILMRDYSYEDVKVIILEMSEEVGRRTRQTGLMGRTVGLSVGYGRETGGGFNRSVSLPSATNATTVLYRAALDLLDRHMLCDLPARQVTVSLGNLEPDRYVQLTLLDEERISEKERQLGYIMDCIREKHGSNALLRAVSLTEAGTARHRNELTGGHRR</sequence>
<dbReference type="Gene3D" id="3.30.1490.100">
    <property type="entry name" value="DNA polymerase, Y-family, little finger domain"/>
    <property type="match status" value="1"/>
</dbReference>
<dbReference type="InterPro" id="IPR053848">
    <property type="entry name" value="IMS_HHH_1"/>
</dbReference>
<dbReference type="EC" id="2.7.7.7" evidence="3"/>
<dbReference type="SUPFAM" id="SSF56672">
    <property type="entry name" value="DNA/RNA polymerases"/>
    <property type="match status" value="1"/>
</dbReference>
<dbReference type="KEGG" id="bse:Bsel_2020"/>
<dbReference type="eggNOG" id="COG0389">
    <property type="taxonomic scope" value="Bacteria"/>
</dbReference>
<dbReference type="OrthoDB" id="9808813at2"/>
<keyword evidence="3" id="KW-0548">Nucleotidyltransferase</keyword>
<dbReference type="SUPFAM" id="SSF100879">
    <property type="entry name" value="Lesion bypass DNA polymerase (Y-family), little finger domain"/>
    <property type="match status" value="1"/>
</dbReference>
<dbReference type="AlphaFoldDB" id="D6XUN8"/>
<dbReference type="STRING" id="439292.Bsel_2020"/>